<evidence type="ECO:0000313" key="6">
    <source>
        <dbReference type="Proteomes" id="UP000015354"/>
    </source>
</evidence>
<dbReference type="SMART" id="SM00368">
    <property type="entry name" value="LRR_RI"/>
    <property type="match status" value="5"/>
</dbReference>
<dbReference type="PANTHER" id="PTHR24107">
    <property type="entry name" value="YNEIN REGULATORY COMPLEX SUBUNIT 5"/>
    <property type="match status" value="1"/>
</dbReference>
<dbReference type="EMBL" id="ATMH01000877">
    <property type="protein sequence ID" value="EPY35856.1"/>
    <property type="molecule type" value="Genomic_DNA"/>
</dbReference>
<dbReference type="GO" id="GO:0005856">
    <property type="term" value="C:cytoskeleton"/>
    <property type="evidence" value="ECO:0007669"/>
    <property type="project" value="UniProtKB-SubCell"/>
</dbReference>
<evidence type="ECO:0000256" key="2">
    <source>
        <dbReference type="ARBA" id="ARBA00022490"/>
    </source>
</evidence>
<feature type="compositionally biased region" description="Acidic residues" evidence="4">
    <location>
        <begin position="327"/>
        <end position="394"/>
    </location>
</feature>
<keyword evidence="2" id="KW-0963">Cytoplasm</keyword>
<protein>
    <submittedName>
        <fullName evidence="5">Uncharacterized protein</fullName>
    </submittedName>
</protein>
<gene>
    <name evidence="5" type="ORF">STCU_00877</name>
</gene>
<comment type="caution">
    <text evidence="5">The sequence shown here is derived from an EMBL/GenBank/DDBJ whole genome shotgun (WGS) entry which is preliminary data.</text>
</comment>
<dbReference type="SUPFAM" id="SSF52047">
    <property type="entry name" value="RNI-like"/>
    <property type="match status" value="2"/>
</dbReference>
<keyword evidence="6" id="KW-1185">Reference proteome</keyword>
<sequence>MKRNWCPSLDNKLNTRFDASHLGVISDVDNPRQDTPADYGAIAAHSDKSASRVAATVDAFATSSSASKFSTSVIASKYNKSLWPISFHTIPLEYLDDATLKEVDVLALGDTFLGSVVENGESIQRLAIPAEHVARFLYSVVRHEASKNEHALSDNLESLLVLPSVSTSVSSDAVFDSFLGNTNLARRLETLVLSGILCDEEEPITKFLSMYKRLRELSLIRCSLGATAAPVLELMKNGELEHVNLEGNDLGLSENEEGVREVLCEFLQRNKFLLSLNVAHNNFSADAVEAFMTALATSDTTLSPEDLPAEPEEEPRPIEDYLVSFADEEGEEEEEEAAEEDEEIETSDAKADDDDEEEEEEEEENEEEEEEAEEEEAEEEEEDEADEEDEEDEEKEKRKKATRKDKPRPLSKAEKKRELRKRQRFNARQVRALVKEESKVRRVVVNQYAADTRTVAGYMDVIRQTVQDEKKRAVAAFCARRSGWSTMKYLILRSNHVGDKGAAAVALMLRHEVSLEEEEVARIDASLREKTGVLLEALQAQRGKSMSEERKERKRLEQMLADVVAAAYKASAIEAKELDEDDDEYSRDAPQVLMTNMDEEEAKAAEADEEELEIEEPPEFELDTSEWTLNIHPLKSGMNSLLYLDLGSCDIGGKGIKSLATSLRDNKVLESIILRNNRFGVSFQKVTVEDDDNTAERRVEVPNFVSPGFIAFTEMLAVNSTLLHLDLGYCSLQPASIHLLAAALCQNKTLVTLCLEGNRIGQTVPVETEGDDADPSCLLDLLAGVSASAIQHLNLSHNELERILWQEEIDALASVARGVSSLYLNGVGLTGDHVDKWVEALGGEASSIHVLHMARNAFQTEVDGDALGRLFSICPALEELCLDDHGKLSSKAVCRALAHVPPSLTSISLNRVGISGVLDTVSLETLEYLSLSDIAIHSSDQLAAWVKYIGEQCNDLKYLSLWSRHLQMQAMLDTCCTLATTLETLQYADFGVMLRFDQQQDTLNALGKMERQFLSRRIEGSKRGVDEAEKRATPSP</sequence>
<reference evidence="5 6" key="1">
    <citation type="journal article" date="2013" name="PLoS ONE">
        <title>Predicting the Proteins of Angomonas deanei, Strigomonas culicis and Their Respective Endosymbionts Reveals New Aspects of the Trypanosomatidae Family.</title>
        <authorList>
            <person name="Motta M.C."/>
            <person name="Martins A.C."/>
            <person name="de Souza S.S."/>
            <person name="Catta-Preta C.M."/>
            <person name="Silva R."/>
            <person name="Klein C.C."/>
            <person name="de Almeida L.G."/>
            <person name="de Lima Cunha O."/>
            <person name="Ciapina L.P."/>
            <person name="Brocchi M."/>
            <person name="Colabardini A.C."/>
            <person name="de Araujo Lima B."/>
            <person name="Machado C.R."/>
            <person name="de Almeida Soares C.M."/>
            <person name="Probst C.M."/>
            <person name="de Menezes C.B."/>
            <person name="Thompson C.E."/>
            <person name="Bartholomeu D.C."/>
            <person name="Gradia D.F."/>
            <person name="Pavoni D.P."/>
            <person name="Grisard E.C."/>
            <person name="Fantinatti-Garboggini F."/>
            <person name="Marchini F.K."/>
            <person name="Rodrigues-Luiz G.F."/>
            <person name="Wagner G."/>
            <person name="Goldman G.H."/>
            <person name="Fietto J.L."/>
            <person name="Elias M.C."/>
            <person name="Goldman M.H."/>
            <person name="Sagot M.F."/>
            <person name="Pereira M."/>
            <person name="Stoco P.H."/>
            <person name="de Mendonca-Neto R.P."/>
            <person name="Teixeira S.M."/>
            <person name="Maciel T.E."/>
            <person name="de Oliveira Mendes T.A."/>
            <person name="Urmenyi T.P."/>
            <person name="de Souza W."/>
            <person name="Schenkman S."/>
            <person name="de Vasconcelos A.T."/>
        </authorList>
    </citation>
    <scope>NUCLEOTIDE SEQUENCE [LARGE SCALE GENOMIC DNA]</scope>
</reference>
<feature type="compositionally biased region" description="Basic residues" evidence="4">
    <location>
        <begin position="397"/>
        <end position="406"/>
    </location>
</feature>
<evidence type="ECO:0000256" key="1">
    <source>
        <dbReference type="ARBA" id="ARBA00004245"/>
    </source>
</evidence>
<dbReference type="InterPro" id="IPR032675">
    <property type="entry name" value="LRR_dom_sf"/>
</dbReference>
<keyword evidence="3" id="KW-0206">Cytoskeleton</keyword>
<feature type="compositionally biased region" description="Basic and acidic residues" evidence="4">
    <location>
        <begin position="407"/>
        <end position="417"/>
    </location>
</feature>
<accession>S9W9A9</accession>
<organism evidence="5 6">
    <name type="scientific">Strigomonas culicis</name>
    <dbReference type="NCBI Taxonomy" id="28005"/>
    <lineage>
        <taxon>Eukaryota</taxon>
        <taxon>Discoba</taxon>
        <taxon>Euglenozoa</taxon>
        <taxon>Kinetoplastea</taxon>
        <taxon>Metakinetoplastina</taxon>
        <taxon>Trypanosomatida</taxon>
        <taxon>Trypanosomatidae</taxon>
        <taxon>Strigomonadinae</taxon>
        <taxon>Strigomonas</taxon>
    </lineage>
</organism>
<evidence type="ECO:0000256" key="4">
    <source>
        <dbReference type="SAM" id="MobiDB-lite"/>
    </source>
</evidence>
<dbReference type="InterPro" id="IPR001611">
    <property type="entry name" value="Leu-rich_rpt"/>
</dbReference>
<dbReference type="PANTHER" id="PTHR24107:SF23">
    <property type="entry name" value="FLAGELLAR MEMBER 5"/>
    <property type="match status" value="1"/>
</dbReference>
<dbReference type="AlphaFoldDB" id="S9W9A9"/>
<dbReference type="Pfam" id="PF13516">
    <property type="entry name" value="LRR_6"/>
    <property type="match status" value="3"/>
</dbReference>
<dbReference type="Proteomes" id="UP000015354">
    <property type="component" value="Unassembled WGS sequence"/>
</dbReference>
<feature type="region of interest" description="Disordered" evidence="4">
    <location>
        <begin position="600"/>
        <end position="619"/>
    </location>
</feature>
<evidence type="ECO:0000313" key="5">
    <source>
        <dbReference type="EMBL" id="EPY35856.1"/>
    </source>
</evidence>
<dbReference type="OrthoDB" id="333024at2759"/>
<feature type="region of interest" description="Disordered" evidence="4">
    <location>
        <begin position="327"/>
        <end position="421"/>
    </location>
</feature>
<dbReference type="InterPro" id="IPR052410">
    <property type="entry name" value="DRC5"/>
</dbReference>
<proteinExistence type="predicted"/>
<comment type="subcellular location">
    <subcellularLocation>
        <location evidence="1">Cytoplasm</location>
        <location evidence="1">Cytoskeleton</location>
    </subcellularLocation>
</comment>
<name>S9W9A9_9TRYP</name>
<evidence type="ECO:0000256" key="3">
    <source>
        <dbReference type="ARBA" id="ARBA00023212"/>
    </source>
</evidence>
<dbReference type="Gene3D" id="3.80.10.10">
    <property type="entry name" value="Ribonuclease Inhibitor"/>
    <property type="match status" value="3"/>
</dbReference>